<proteinExistence type="inferred from homology"/>
<organism evidence="8 9">
    <name type="scientific">Exophiala mesophila</name>
    <name type="common">Black yeast-like fungus</name>
    <dbReference type="NCBI Taxonomy" id="212818"/>
    <lineage>
        <taxon>Eukaryota</taxon>
        <taxon>Fungi</taxon>
        <taxon>Dikarya</taxon>
        <taxon>Ascomycota</taxon>
        <taxon>Pezizomycotina</taxon>
        <taxon>Eurotiomycetes</taxon>
        <taxon>Chaetothyriomycetidae</taxon>
        <taxon>Chaetothyriales</taxon>
        <taxon>Herpotrichiellaceae</taxon>
        <taxon>Exophiala</taxon>
    </lineage>
</organism>
<dbReference type="PANTHER" id="PTHR14107">
    <property type="entry name" value="WD REPEAT PROTEIN"/>
    <property type="match status" value="1"/>
</dbReference>
<dbReference type="AlphaFoldDB" id="A0A0D1ZAZ8"/>
<evidence type="ECO:0000256" key="1">
    <source>
        <dbReference type="ARBA" id="ARBA00022574"/>
    </source>
</evidence>
<dbReference type="InterPro" id="IPR015943">
    <property type="entry name" value="WD40/YVTN_repeat-like_dom_sf"/>
</dbReference>
<keyword evidence="2" id="KW-0677">Repeat</keyword>
<feature type="region of interest" description="Disordered" evidence="7">
    <location>
        <begin position="55"/>
        <end position="76"/>
    </location>
</feature>
<dbReference type="EMBL" id="KN847523">
    <property type="protein sequence ID" value="KIV91857.1"/>
    <property type="molecule type" value="Genomic_DNA"/>
</dbReference>
<dbReference type="GO" id="GO:0045013">
    <property type="term" value="P:carbon catabolite repression of transcription"/>
    <property type="evidence" value="ECO:0007669"/>
    <property type="project" value="TreeGrafter"/>
</dbReference>
<dbReference type="VEuPathDB" id="FungiDB:PV10_06349"/>
<name>A0A0D1ZAZ8_EXOME</name>
<dbReference type="OrthoDB" id="3367at2759"/>
<accession>A0A0D1ZAZ8</accession>
<dbReference type="Pfam" id="PF00400">
    <property type="entry name" value="WD40"/>
    <property type="match status" value="2"/>
</dbReference>
<evidence type="ECO:0000256" key="7">
    <source>
        <dbReference type="SAM" id="MobiDB-lite"/>
    </source>
</evidence>
<comment type="similarity">
    <text evidence="4">Belongs to the WD repeat creC family.</text>
</comment>
<dbReference type="STRING" id="212818.A0A0D1ZAZ8"/>
<evidence type="ECO:0000313" key="9">
    <source>
        <dbReference type="Proteomes" id="UP000054302"/>
    </source>
</evidence>
<dbReference type="GeneID" id="27324194"/>
<dbReference type="OMA" id="MCVCWSP"/>
<evidence type="ECO:0000256" key="4">
    <source>
        <dbReference type="ARBA" id="ARBA00038107"/>
    </source>
</evidence>
<dbReference type="GO" id="GO:0005634">
    <property type="term" value="C:nucleus"/>
    <property type="evidence" value="ECO:0007669"/>
    <property type="project" value="TreeGrafter"/>
</dbReference>
<reference evidence="8 9" key="1">
    <citation type="submission" date="2015-01" db="EMBL/GenBank/DDBJ databases">
        <title>The Genome Sequence of Exophiala mesophila CBS40295.</title>
        <authorList>
            <consortium name="The Broad Institute Genomics Platform"/>
            <person name="Cuomo C."/>
            <person name="de Hoog S."/>
            <person name="Gorbushina A."/>
            <person name="Stielow B."/>
            <person name="Teixiera M."/>
            <person name="Abouelleil A."/>
            <person name="Chapman S.B."/>
            <person name="Priest M."/>
            <person name="Young S.K."/>
            <person name="Wortman J."/>
            <person name="Nusbaum C."/>
            <person name="Birren B."/>
        </authorList>
    </citation>
    <scope>NUCLEOTIDE SEQUENCE [LARGE SCALE GENOMIC DNA]</scope>
    <source>
        <strain evidence="8 9">CBS 40295</strain>
    </source>
</reference>
<sequence>MFAIPPPPRYPTNSSLIAATLETSNTLTVREGPEYTFQAGEGIYRLRDDLQLATPPPHPSEAPIVNPNPLATTASPPTAGVKLSLVSLNPKQINPDLYKTPTATSSLLRWKTLGLSNTKESKEAKEARELKEARERELEKESRLSIETSSDSSNPTASANGSNRSNTVKAFGEGNAALSPVMSRDVLKRRKPKNNIIKSNSSFVSRVIPHEGLAKKLAERDQGGLFAFVNINRAFQWLDLSSATKADPMTKILFTKAHMICHDVNPMSKHSTHIDVVMGSSASDIIWYEPMSQKYARINKNGAINSSAVAKVKWIPGSENHFLAAHMDGTLVVYDKEKEDAPFVSEELVDEAISIEDEDHWTLVITKSVNSANQKANPVACWKISNQSITDFAFSPDSKHLAVVGDDGYLRVIDYLQERLTDMYPSYYGGFTCVCWSPDGKYILTGGQDDLVTIWSLAERRIIARCHGHDSWVTAVAFDPWRCDETTYRFGSVGNDCKLSLWDFSVGMLHRPKAAATRTRGSISAQSVSLQRQRTESTSVVNRIRSDSNRTGVQSIQAEIIDESEFINHPVESRARTAQLPPVMSKKIDDHPLSGLAFEQDCIITTCAEGHMRTWDRPRENVNSSQVNLSESSKS</sequence>
<dbReference type="Gene3D" id="2.130.10.10">
    <property type="entry name" value="YVTN repeat-like/Quinoprotein amine dehydrogenase"/>
    <property type="match status" value="1"/>
</dbReference>
<dbReference type="InterPro" id="IPR051362">
    <property type="entry name" value="WD_repeat_creC_regulators"/>
</dbReference>
<gene>
    <name evidence="8" type="ORF">PV10_06349</name>
</gene>
<feature type="region of interest" description="Disordered" evidence="7">
    <location>
        <begin position="119"/>
        <end position="169"/>
    </location>
</feature>
<protein>
    <submittedName>
        <fullName evidence="8">Uncharacterized protein</fullName>
    </submittedName>
</protein>
<dbReference type="PANTHER" id="PTHR14107:SF16">
    <property type="entry name" value="AT02583P"/>
    <property type="match status" value="1"/>
</dbReference>
<feature type="repeat" description="WD" evidence="6">
    <location>
        <begin position="424"/>
        <end position="465"/>
    </location>
</feature>
<evidence type="ECO:0000256" key="6">
    <source>
        <dbReference type="PROSITE-ProRule" id="PRU00221"/>
    </source>
</evidence>
<dbReference type="SUPFAM" id="SSF50978">
    <property type="entry name" value="WD40 repeat-like"/>
    <property type="match status" value="1"/>
</dbReference>
<dbReference type="InterPro" id="IPR036322">
    <property type="entry name" value="WD40_repeat_dom_sf"/>
</dbReference>
<keyword evidence="1 6" id="KW-0853">WD repeat</keyword>
<feature type="compositionally biased region" description="Basic and acidic residues" evidence="7">
    <location>
        <begin position="119"/>
        <end position="144"/>
    </location>
</feature>
<evidence type="ECO:0000256" key="2">
    <source>
        <dbReference type="ARBA" id="ARBA00022737"/>
    </source>
</evidence>
<evidence type="ECO:0000256" key="3">
    <source>
        <dbReference type="ARBA" id="ARBA00037241"/>
    </source>
</evidence>
<dbReference type="HOGENOM" id="CLU_016971_1_1_1"/>
<dbReference type="GO" id="GO:0032153">
    <property type="term" value="C:cell division site"/>
    <property type="evidence" value="ECO:0007669"/>
    <property type="project" value="TreeGrafter"/>
</dbReference>
<dbReference type="RefSeq" id="XP_016223431.1">
    <property type="nucleotide sequence ID" value="XM_016371138.1"/>
</dbReference>
<evidence type="ECO:0000256" key="5">
    <source>
        <dbReference type="ARBA" id="ARBA00038682"/>
    </source>
</evidence>
<comment type="function">
    <text evidence="3">Component of the regulatory network controlling carbon source utilization through ubiquitination and deubiquitination involving creA, creB, creC, creD and acrB. Required to prevent the proteolysis of the CreB deubiquitinating enzyme in the absence of carbon catabolite repression. CreB deubiquitinating enzyme stabilized in a complex with the CreC leads to the expression of genes such as those in the proline and quinate pathways.</text>
</comment>
<dbReference type="PROSITE" id="PS50294">
    <property type="entry name" value="WD_REPEATS_REGION"/>
    <property type="match status" value="1"/>
</dbReference>
<dbReference type="Proteomes" id="UP000054302">
    <property type="component" value="Unassembled WGS sequence"/>
</dbReference>
<dbReference type="GO" id="GO:0051286">
    <property type="term" value="C:cell tip"/>
    <property type="evidence" value="ECO:0007669"/>
    <property type="project" value="TreeGrafter"/>
</dbReference>
<dbReference type="InterPro" id="IPR001680">
    <property type="entry name" value="WD40_rpt"/>
</dbReference>
<feature type="compositionally biased region" description="Polar residues" evidence="7">
    <location>
        <begin position="146"/>
        <end position="168"/>
    </location>
</feature>
<evidence type="ECO:0000313" key="8">
    <source>
        <dbReference type="EMBL" id="KIV91857.1"/>
    </source>
</evidence>
<comment type="subunit">
    <text evidence="5">Interacts with creB.</text>
</comment>
<dbReference type="SMART" id="SM00320">
    <property type="entry name" value="WD40"/>
    <property type="match status" value="5"/>
</dbReference>
<keyword evidence="9" id="KW-1185">Reference proteome</keyword>
<dbReference type="PROSITE" id="PS50082">
    <property type="entry name" value="WD_REPEATS_2"/>
    <property type="match status" value="1"/>
</dbReference>